<evidence type="ECO:0000256" key="7">
    <source>
        <dbReference type="PROSITE-ProRule" id="PRU01032"/>
    </source>
</evidence>
<feature type="binding site" evidence="7">
    <location>
        <position position="539"/>
    </location>
    <ligand>
        <name>Ca(2+)</name>
        <dbReference type="ChEBI" id="CHEBI:29108"/>
    </ligand>
</feature>
<feature type="active site" description="Charge relay system" evidence="7">
    <location>
        <position position="277"/>
    </location>
</feature>
<dbReference type="Proteomes" id="UP000241769">
    <property type="component" value="Unassembled WGS sequence"/>
</dbReference>
<evidence type="ECO:0000256" key="3">
    <source>
        <dbReference type="ARBA" id="ARBA00022801"/>
    </source>
</evidence>
<keyword evidence="9" id="KW-0732">Signal</keyword>
<gene>
    <name evidence="11" type="ORF">PROFUN_00982</name>
</gene>
<keyword evidence="3 7" id="KW-0378">Hydrolase</keyword>
<evidence type="ECO:0000256" key="2">
    <source>
        <dbReference type="ARBA" id="ARBA00022723"/>
    </source>
</evidence>
<dbReference type="STRING" id="1890364.A0A2P6N4C6"/>
<evidence type="ECO:0000256" key="4">
    <source>
        <dbReference type="ARBA" id="ARBA00022825"/>
    </source>
</evidence>
<keyword evidence="4 7" id="KW-0720">Serine protease</keyword>
<dbReference type="SMART" id="SM00944">
    <property type="entry name" value="Pro-kuma_activ"/>
    <property type="match status" value="1"/>
</dbReference>
<dbReference type="AlphaFoldDB" id="A0A2P6N4C6"/>
<keyword evidence="1 7" id="KW-0645">Protease</keyword>
<dbReference type="CDD" id="cd11377">
    <property type="entry name" value="Pro-peptidase_S53"/>
    <property type="match status" value="1"/>
</dbReference>
<evidence type="ECO:0000256" key="1">
    <source>
        <dbReference type="ARBA" id="ARBA00022670"/>
    </source>
</evidence>
<dbReference type="InterPro" id="IPR036852">
    <property type="entry name" value="Peptidase_S8/S53_dom_sf"/>
</dbReference>
<dbReference type="SUPFAM" id="SSF54897">
    <property type="entry name" value="Protease propeptides/inhibitors"/>
    <property type="match status" value="1"/>
</dbReference>
<evidence type="ECO:0000259" key="10">
    <source>
        <dbReference type="PROSITE" id="PS51695"/>
    </source>
</evidence>
<dbReference type="GO" id="GO:0006508">
    <property type="term" value="P:proteolysis"/>
    <property type="evidence" value="ECO:0007669"/>
    <property type="project" value="UniProtKB-KW"/>
</dbReference>
<dbReference type="InterPro" id="IPR030400">
    <property type="entry name" value="Sedolisin_dom"/>
</dbReference>
<feature type="signal peptide" evidence="9">
    <location>
        <begin position="1"/>
        <end position="19"/>
    </location>
</feature>
<dbReference type="Gene3D" id="3.40.50.200">
    <property type="entry name" value="Peptidase S8/S53 domain"/>
    <property type="match status" value="1"/>
</dbReference>
<dbReference type="PANTHER" id="PTHR14218:SF15">
    <property type="entry name" value="TRIPEPTIDYL-PEPTIDASE 1"/>
    <property type="match status" value="1"/>
</dbReference>
<feature type="domain" description="Peptidase S53" evidence="10">
    <location>
        <begin position="205"/>
        <end position="561"/>
    </location>
</feature>
<reference evidence="11 12" key="1">
    <citation type="journal article" date="2018" name="Genome Biol. Evol.">
        <title>Multiple Roots of Fruiting Body Formation in Amoebozoa.</title>
        <authorList>
            <person name="Hillmann F."/>
            <person name="Forbes G."/>
            <person name="Novohradska S."/>
            <person name="Ferling I."/>
            <person name="Riege K."/>
            <person name="Groth M."/>
            <person name="Westermann M."/>
            <person name="Marz M."/>
            <person name="Spaller T."/>
            <person name="Winckler T."/>
            <person name="Schaap P."/>
            <person name="Glockner G."/>
        </authorList>
    </citation>
    <scope>NUCLEOTIDE SEQUENCE [LARGE SCALE GENOMIC DNA]</scope>
    <source>
        <strain evidence="11 12">Jena</strain>
    </source>
</reference>
<feature type="binding site" evidence="7">
    <location>
        <position position="541"/>
    </location>
    <ligand>
        <name>Ca(2+)</name>
        <dbReference type="ChEBI" id="CHEBI:29108"/>
    </ligand>
</feature>
<organism evidence="11 12">
    <name type="scientific">Planoprotostelium fungivorum</name>
    <dbReference type="NCBI Taxonomy" id="1890364"/>
    <lineage>
        <taxon>Eukaryota</taxon>
        <taxon>Amoebozoa</taxon>
        <taxon>Evosea</taxon>
        <taxon>Variosea</taxon>
        <taxon>Cavosteliida</taxon>
        <taxon>Cavosteliaceae</taxon>
        <taxon>Planoprotostelium</taxon>
    </lineage>
</organism>
<dbReference type="SUPFAM" id="SSF52743">
    <property type="entry name" value="Subtilisin-like"/>
    <property type="match status" value="1"/>
</dbReference>
<keyword evidence="5 7" id="KW-0106">Calcium</keyword>
<dbReference type="GO" id="GO:0046872">
    <property type="term" value="F:metal ion binding"/>
    <property type="evidence" value="ECO:0007669"/>
    <property type="project" value="UniProtKB-UniRule"/>
</dbReference>
<keyword evidence="6" id="KW-0865">Zymogen</keyword>
<dbReference type="Pfam" id="PF09286">
    <property type="entry name" value="Pro-kuma_activ"/>
    <property type="match status" value="1"/>
</dbReference>
<keyword evidence="2 7" id="KW-0479">Metal-binding</keyword>
<protein>
    <recommendedName>
        <fullName evidence="10">Peptidase S53 domain-containing protein</fullName>
    </recommendedName>
</protein>
<feature type="region of interest" description="Disordered" evidence="8">
    <location>
        <begin position="182"/>
        <end position="205"/>
    </location>
</feature>
<feature type="binding site" evidence="7">
    <location>
        <position position="521"/>
    </location>
    <ligand>
        <name>Ca(2+)</name>
        <dbReference type="ChEBI" id="CHEBI:29108"/>
    </ligand>
</feature>
<dbReference type="GO" id="GO:0004252">
    <property type="term" value="F:serine-type endopeptidase activity"/>
    <property type="evidence" value="ECO:0007669"/>
    <property type="project" value="UniProtKB-UniRule"/>
</dbReference>
<evidence type="ECO:0000256" key="9">
    <source>
        <dbReference type="SAM" id="SignalP"/>
    </source>
</evidence>
<evidence type="ECO:0000256" key="8">
    <source>
        <dbReference type="SAM" id="MobiDB-lite"/>
    </source>
</evidence>
<feature type="region of interest" description="Disordered" evidence="8">
    <location>
        <begin position="707"/>
        <end position="762"/>
    </location>
</feature>
<dbReference type="InterPro" id="IPR050819">
    <property type="entry name" value="Tripeptidyl-peptidase_I"/>
</dbReference>
<evidence type="ECO:0000313" key="11">
    <source>
        <dbReference type="EMBL" id="PRP78809.1"/>
    </source>
</evidence>
<dbReference type="PROSITE" id="PS51695">
    <property type="entry name" value="SEDOLISIN"/>
    <property type="match status" value="1"/>
</dbReference>
<name>A0A2P6N4C6_9EUKA</name>
<proteinExistence type="predicted"/>
<evidence type="ECO:0000313" key="12">
    <source>
        <dbReference type="Proteomes" id="UP000241769"/>
    </source>
</evidence>
<feature type="active site" description="Charge relay system" evidence="7">
    <location>
        <position position="281"/>
    </location>
</feature>
<dbReference type="GO" id="GO:0008240">
    <property type="term" value="F:tripeptidyl-peptidase activity"/>
    <property type="evidence" value="ECO:0007669"/>
    <property type="project" value="TreeGrafter"/>
</dbReference>
<feature type="active site" description="Charge relay system" evidence="7">
    <location>
        <position position="474"/>
    </location>
</feature>
<accession>A0A2P6N4C6</accession>
<dbReference type="CDD" id="cd04056">
    <property type="entry name" value="Peptidases_S53"/>
    <property type="match status" value="1"/>
</dbReference>
<comment type="cofactor">
    <cofactor evidence="7">
        <name>Ca(2+)</name>
        <dbReference type="ChEBI" id="CHEBI:29108"/>
    </cofactor>
    <text evidence="7">Binds 1 Ca(2+) ion per subunit.</text>
</comment>
<dbReference type="InterPro" id="IPR015366">
    <property type="entry name" value="S53_propep"/>
</dbReference>
<dbReference type="OrthoDB" id="16742at2759"/>
<dbReference type="PANTHER" id="PTHR14218">
    <property type="entry name" value="PROTEASE S8 TRIPEPTIDYL PEPTIDASE I CLN2"/>
    <property type="match status" value="1"/>
</dbReference>
<comment type="caution">
    <text evidence="11">The sequence shown here is derived from an EMBL/GenBank/DDBJ whole genome shotgun (WGS) entry which is preliminary data.</text>
</comment>
<feature type="chain" id="PRO_5015164082" description="Peptidase S53 domain-containing protein" evidence="9">
    <location>
        <begin position="20"/>
        <end position="762"/>
    </location>
</feature>
<keyword evidence="12" id="KW-1185">Reference proteome</keyword>
<feature type="compositionally biased region" description="Basic and acidic residues" evidence="8">
    <location>
        <begin position="707"/>
        <end position="716"/>
    </location>
</feature>
<feature type="binding site" evidence="7">
    <location>
        <position position="520"/>
    </location>
    <ligand>
        <name>Ca(2+)</name>
        <dbReference type="ChEBI" id="CHEBI:29108"/>
    </ligand>
</feature>
<dbReference type="EMBL" id="MDYQ01000207">
    <property type="protein sequence ID" value="PRP78809.1"/>
    <property type="molecule type" value="Genomic_DNA"/>
</dbReference>
<sequence>MHTNVILLVLLALGAFTEARVYVPGRVREFTTSRKHGWTAAGQPAQSEVREFFIALKERNMGEVERIALEISNPDSTSFSQHLSFHELKALTAPHASDVAKVTQWLDSNGIDHERTPSGGHIKIRATVAQVERLFDCKLTTFTHSASAANPIVRSETSYKVPKHLDDIVQFVTPLHGFPKNPLARVKSQPTRKTKPSPNATPVDEITPDIIRSRYNVTAPITNLKVNNTQAVFEIQEGIDPADLQSFFQQFAPKLTAVKVLKYLGDGGNDPTNPGTESSLDIQYISALGGFAPNYYYNYNEDDIYSAFYKYALDLVNDPKPPLVQSISYGQYGGDYPIEEVDRISNEFMKLGARGVTILVASGDDGVGCSDDGSSFEFPYPSTPWVTLIGSTSLQTNDDGSYSEVGATFSTGGFSNDFGIPAWQQAAVDKFLTTPNLPTSYFNASGRALPDVSTVGVGFQVVVGGSTESVDGTSCSAPTFGGMISLINGVRLKTGKKPLGFINPLLYKAATIPQGRAYYDVTSGNNGDESCPGFDAVAGWDPVTGLGTPNFVVLGNCLVACPHLDGSLVTISVRVNNRNRTGGQAGDEQLMTTSLYHRMVKLNYRIEVEERLGRYMVEVKRGNRCYRINDHKVKEINSKDESIIRKLWPVASRWHSLTRRCIVEVLGSYEAKDMRDLVEKVHSRQTLRASQKIRDDRKRKDIQRRAEKQELKKNREVNGNAESQKVPPRPSKPRQSKPRQSTSSRAEPQGVHRPTRLPDTLI</sequence>
<evidence type="ECO:0000256" key="5">
    <source>
        <dbReference type="ARBA" id="ARBA00022837"/>
    </source>
</evidence>
<evidence type="ECO:0000256" key="6">
    <source>
        <dbReference type="ARBA" id="ARBA00023145"/>
    </source>
</evidence>
<dbReference type="InParanoid" id="A0A2P6N4C6"/>